<dbReference type="SMART" id="SM00575">
    <property type="entry name" value="ZnF_PMZ"/>
    <property type="match status" value="1"/>
</dbReference>
<organism evidence="9 10">
    <name type="scientific">Liquidambar formosana</name>
    <name type="common">Formosan gum</name>
    <dbReference type="NCBI Taxonomy" id="63359"/>
    <lineage>
        <taxon>Eukaryota</taxon>
        <taxon>Viridiplantae</taxon>
        <taxon>Streptophyta</taxon>
        <taxon>Embryophyta</taxon>
        <taxon>Tracheophyta</taxon>
        <taxon>Spermatophyta</taxon>
        <taxon>Magnoliopsida</taxon>
        <taxon>eudicotyledons</taxon>
        <taxon>Gunneridae</taxon>
        <taxon>Pentapetalae</taxon>
        <taxon>Saxifragales</taxon>
        <taxon>Altingiaceae</taxon>
        <taxon>Liquidambar</taxon>
    </lineage>
</organism>
<dbReference type="InterPro" id="IPR031052">
    <property type="entry name" value="FHY3/FAR1"/>
</dbReference>
<comment type="similarity">
    <text evidence="1 6">Belongs to the FHY3/FAR1 family.</text>
</comment>
<dbReference type="GO" id="GO:0005634">
    <property type="term" value="C:nucleus"/>
    <property type="evidence" value="ECO:0007669"/>
    <property type="project" value="UniProtKB-SubCell"/>
</dbReference>
<comment type="function">
    <text evidence="6">Putative transcription activator involved in regulating light control of development.</text>
</comment>
<keyword evidence="4 6" id="KW-0862">Zinc</keyword>
<keyword evidence="6" id="KW-0539">Nucleus</keyword>
<comment type="subcellular location">
    <subcellularLocation>
        <location evidence="6">Nucleus</location>
    </subcellularLocation>
</comment>
<evidence type="ECO:0000256" key="5">
    <source>
        <dbReference type="PROSITE-ProRule" id="PRU00325"/>
    </source>
</evidence>
<dbReference type="GO" id="GO:0008270">
    <property type="term" value="F:zinc ion binding"/>
    <property type="evidence" value="ECO:0007669"/>
    <property type="project" value="UniProtKB-UniRule"/>
</dbReference>
<dbReference type="PANTHER" id="PTHR31669">
    <property type="entry name" value="PROTEIN FAR1-RELATED SEQUENCE 10-RELATED"/>
    <property type="match status" value="1"/>
</dbReference>
<feature type="region of interest" description="Disordered" evidence="7">
    <location>
        <begin position="733"/>
        <end position="759"/>
    </location>
</feature>
<sequence length="875" mass="100440">MVSICIKFSFHFSVTSRKAVSESVSILVMDIDLRLPSGDHDKEDEEPNGIENMLDGEIKLHNGDGESGNMVDIGDEVHAEDGGDMNSPTADMVEFKEDTNLEPLSGMEFESHGEAYSFYQEYARSMGFNTAIQNSRRSKTSREFIDAKFACSRYGTKREYDKSFNRPRARQVKQEPENGTGRRSCAKTDCKASMHVKRRPDGKWVIHKFVKEHNHELLPAQAVSEQTRKMYAAMARQFAEYKNLSGLKNDHKNPFDKSRNLALEAGDAKILVEFFTRMQNLNSNFFYAIDLGDDQRVKSLFWVDAKSRHDYFTFSDVVSFDTTYVRNKYRMPLALFIGVNQHYQFVLLGCALVSDESATTFMWLMQTWLKAMGGQAPKVIITDHDKAMKSVIAEVFPNAHHWFCLWHILGKVSENLGHVIKQQENFLAKFEKCIYRSWTDEEFENRWQKIVDRFELKEDEWIQTLYEDRKHWVPTYMRDAFLAGMCTAQRSESVNSFFDKYVHKKTTVQEFVNQYDGILQDRYEEEAKADSDTWNKQPALKSPSPLEKHVSGMYTHAVFKKFQVEVLGAVACHPKRERQDETTITFRVQDFEKNQDFTVTWTELKSEVSCICRLFENKGFLCRHAMIVLQMCGLSHIPSQYILKRWTKEAKSRHLMGEGSEQVQSRVHRYNDLCQRALKLGEEGSLSQESYEIAFRALEEAFGNCVSVNNSSKNLAEAGTSATHGLLCIEEDNQSRSMSKTNKKKNPTKKRKVPSEPDVMTVGAQDSLQQMDKLSSRPVTLDGYYGTQQSVQGMVQLNLMAPTRDNYYGNQQTIQGLGQLNSIAPSHDGYYGTQQSMHGLGQMDFFRTPTGFTYSIRDEPNVRSAQLHDDASRHA</sequence>
<evidence type="ECO:0000256" key="4">
    <source>
        <dbReference type="ARBA" id="ARBA00022833"/>
    </source>
</evidence>
<protein>
    <recommendedName>
        <fullName evidence="6">Protein FAR1-RELATED SEQUENCE</fullName>
    </recommendedName>
</protein>
<proteinExistence type="inferred from homology"/>
<evidence type="ECO:0000313" key="10">
    <source>
        <dbReference type="Proteomes" id="UP001415857"/>
    </source>
</evidence>
<evidence type="ECO:0000256" key="6">
    <source>
        <dbReference type="RuleBase" id="RU367018"/>
    </source>
</evidence>
<comment type="caution">
    <text evidence="9">The sequence shown here is derived from an EMBL/GenBank/DDBJ whole genome shotgun (WGS) entry which is preliminary data.</text>
</comment>
<dbReference type="Pfam" id="PF10551">
    <property type="entry name" value="MULE"/>
    <property type="match status" value="1"/>
</dbReference>
<evidence type="ECO:0000256" key="3">
    <source>
        <dbReference type="ARBA" id="ARBA00022771"/>
    </source>
</evidence>
<dbReference type="AlphaFoldDB" id="A0AAP0S1Y1"/>
<evidence type="ECO:0000256" key="2">
    <source>
        <dbReference type="ARBA" id="ARBA00022723"/>
    </source>
</evidence>
<evidence type="ECO:0000313" key="9">
    <source>
        <dbReference type="EMBL" id="KAK9285514.1"/>
    </source>
</evidence>
<dbReference type="Pfam" id="PF03101">
    <property type="entry name" value="FAR1"/>
    <property type="match status" value="1"/>
</dbReference>
<gene>
    <name evidence="9" type="ORF">L1049_024708</name>
</gene>
<keyword evidence="2 6" id="KW-0479">Metal-binding</keyword>
<feature type="region of interest" description="Disordered" evidence="7">
    <location>
        <begin position="166"/>
        <end position="185"/>
    </location>
</feature>
<dbReference type="InterPro" id="IPR004330">
    <property type="entry name" value="FAR1_DNA_bnd_dom"/>
</dbReference>
<dbReference type="GO" id="GO:0006355">
    <property type="term" value="P:regulation of DNA-templated transcription"/>
    <property type="evidence" value="ECO:0007669"/>
    <property type="project" value="UniProtKB-UniRule"/>
</dbReference>
<dbReference type="PROSITE" id="PS50966">
    <property type="entry name" value="ZF_SWIM"/>
    <property type="match status" value="1"/>
</dbReference>
<reference evidence="9 10" key="1">
    <citation type="journal article" date="2024" name="Plant J.">
        <title>Genome sequences and population genomics reveal climatic adaptation and genomic divergence between two closely related sweetgum species.</title>
        <authorList>
            <person name="Xu W.Q."/>
            <person name="Ren C.Q."/>
            <person name="Zhang X.Y."/>
            <person name="Comes H.P."/>
            <person name="Liu X.H."/>
            <person name="Li Y.G."/>
            <person name="Kettle C.J."/>
            <person name="Jalonen R."/>
            <person name="Gaisberger H."/>
            <person name="Ma Y.Z."/>
            <person name="Qiu Y.X."/>
        </authorList>
    </citation>
    <scope>NUCLEOTIDE SEQUENCE [LARGE SCALE GENOMIC DNA]</scope>
    <source>
        <strain evidence="9">Hangzhou</strain>
    </source>
</reference>
<feature type="compositionally biased region" description="Basic residues" evidence="7">
    <location>
        <begin position="741"/>
        <end position="752"/>
    </location>
</feature>
<keyword evidence="3 5" id="KW-0863">Zinc-finger</keyword>
<dbReference type="Proteomes" id="UP001415857">
    <property type="component" value="Unassembled WGS sequence"/>
</dbReference>
<dbReference type="EMBL" id="JBBPBK010000005">
    <property type="protein sequence ID" value="KAK9285514.1"/>
    <property type="molecule type" value="Genomic_DNA"/>
</dbReference>
<evidence type="ECO:0000256" key="1">
    <source>
        <dbReference type="ARBA" id="ARBA00005889"/>
    </source>
</evidence>
<dbReference type="InterPro" id="IPR006564">
    <property type="entry name" value="Znf_PMZ"/>
</dbReference>
<feature type="domain" description="SWIM-type" evidence="8">
    <location>
        <begin position="597"/>
        <end position="633"/>
    </location>
</feature>
<name>A0AAP0S1Y1_LIQFO</name>
<evidence type="ECO:0000256" key="7">
    <source>
        <dbReference type="SAM" id="MobiDB-lite"/>
    </source>
</evidence>
<dbReference type="InterPro" id="IPR007527">
    <property type="entry name" value="Znf_SWIM"/>
</dbReference>
<accession>A0AAP0S1Y1</accession>
<dbReference type="PANTHER" id="PTHR31669:SF161">
    <property type="entry name" value="PROTEIN FAR-RED ELONGATED HYPOCOTYL 3"/>
    <property type="match status" value="1"/>
</dbReference>
<keyword evidence="10" id="KW-1185">Reference proteome</keyword>
<dbReference type="InterPro" id="IPR018289">
    <property type="entry name" value="MULE_transposase_dom"/>
</dbReference>
<evidence type="ECO:0000259" key="8">
    <source>
        <dbReference type="PROSITE" id="PS50966"/>
    </source>
</evidence>